<evidence type="ECO:0000259" key="1">
    <source>
        <dbReference type="Pfam" id="PF14803"/>
    </source>
</evidence>
<evidence type="ECO:0000313" key="2">
    <source>
        <dbReference type="EMBL" id="MQM07621.1"/>
    </source>
</evidence>
<dbReference type="AlphaFoldDB" id="A0A843WQH2"/>
<name>A0A843WQH2_COLES</name>
<proteinExistence type="predicted"/>
<dbReference type="InterPro" id="IPR029401">
    <property type="entry name" value="Nudix_N"/>
</dbReference>
<reference evidence="2" key="1">
    <citation type="submission" date="2017-07" db="EMBL/GenBank/DDBJ databases">
        <title>Taro Niue Genome Assembly and Annotation.</title>
        <authorList>
            <person name="Atibalentja N."/>
            <person name="Keating K."/>
            <person name="Fields C.J."/>
        </authorList>
    </citation>
    <scope>NUCLEOTIDE SEQUENCE</scope>
    <source>
        <strain evidence="2">Niue_2</strain>
        <tissue evidence="2">Leaf</tissue>
    </source>
</reference>
<dbReference type="Pfam" id="PF14803">
    <property type="entry name" value="Zn_ribbon_Nudix"/>
    <property type="match status" value="1"/>
</dbReference>
<accession>A0A843WQH2</accession>
<dbReference type="InterPro" id="IPR015797">
    <property type="entry name" value="NUDIX_hydrolase-like_dom_sf"/>
</dbReference>
<organism evidence="2 3">
    <name type="scientific">Colocasia esculenta</name>
    <name type="common">Wild taro</name>
    <name type="synonym">Arum esculentum</name>
    <dbReference type="NCBI Taxonomy" id="4460"/>
    <lineage>
        <taxon>Eukaryota</taxon>
        <taxon>Viridiplantae</taxon>
        <taxon>Streptophyta</taxon>
        <taxon>Embryophyta</taxon>
        <taxon>Tracheophyta</taxon>
        <taxon>Spermatophyta</taxon>
        <taxon>Magnoliopsida</taxon>
        <taxon>Liliopsida</taxon>
        <taxon>Araceae</taxon>
        <taxon>Aroideae</taxon>
        <taxon>Colocasieae</taxon>
        <taxon>Colocasia</taxon>
    </lineage>
</organism>
<gene>
    <name evidence="2" type="ORF">Taro_040460</name>
</gene>
<evidence type="ECO:0000313" key="3">
    <source>
        <dbReference type="Proteomes" id="UP000652761"/>
    </source>
</evidence>
<dbReference type="OrthoDB" id="447842at2759"/>
<dbReference type="Gene3D" id="2.20.70.10">
    <property type="match status" value="1"/>
</dbReference>
<dbReference type="Proteomes" id="UP000652761">
    <property type="component" value="Unassembled WGS sequence"/>
</dbReference>
<keyword evidence="3" id="KW-1185">Reference proteome</keyword>
<dbReference type="Gene3D" id="3.90.79.10">
    <property type="entry name" value="Nucleoside Triphosphate Pyrophosphohydrolase"/>
    <property type="match status" value="1"/>
</dbReference>
<comment type="caution">
    <text evidence="2">The sequence shown here is derived from an EMBL/GenBank/DDBJ whole genome shotgun (WGS) entry which is preliminary data.</text>
</comment>
<protein>
    <recommendedName>
        <fullName evidence="1">Nudix hydrolase N-terminal domain-containing protein</fullName>
    </recommendedName>
</protein>
<dbReference type="PANTHER" id="PTHR43222">
    <property type="entry name" value="NUDIX HYDROLASE 23"/>
    <property type="match status" value="1"/>
</dbReference>
<dbReference type="SUPFAM" id="SSF55811">
    <property type="entry name" value="Nudix"/>
    <property type="match status" value="1"/>
</dbReference>
<dbReference type="EMBL" id="NMUH01003915">
    <property type="protein sequence ID" value="MQM07621.1"/>
    <property type="molecule type" value="Genomic_DNA"/>
</dbReference>
<dbReference type="PANTHER" id="PTHR43222:SF2">
    <property type="entry name" value="NUDIX HYDROLASE 23, CHLOROPLASTIC"/>
    <property type="match status" value="1"/>
</dbReference>
<sequence length="157" mass="17328">MLRSLNLFLGLGASPLLHQWKPRWIPAPFPEVVRLPEPRGIARLQLFVPELCSRTSVGFRAFRMSAARPESSADGEGTTAPAVAARPAHTPRIKFCQSCGGPAKQIVPDGDDKQRAVCTICGKIHYENPKMVVGCIVEHNDKVLLCKRKIEPSYGLW</sequence>
<feature type="domain" description="Nudix hydrolase N-terminal" evidence="1">
    <location>
        <begin position="94"/>
        <end position="127"/>
    </location>
</feature>